<feature type="domain" description="Methyltransferase" evidence="3">
    <location>
        <begin position="18"/>
        <end position="107"/>
    </location>
</feature>
<dbReference type="InterPro" id="IPR023149">
    <property type="entry name" value="Trans_acon_MeTrfase_C"/>
</dbReference>
<gene>
    <name evidence="4" type="ORF">DLM65_11660</name>
</gene>
<organism evidence="4 5">
    <name type="scientific">Candidatus Aeolococcus gillhamiae</name>
    <dbReference type="NCBI Taxonomy" id="3127015"/>
    <lineage>
        <taxon>Bacteria</taxon>
        <taxon>Bacillati</taxon>
        <taxon>Candidatus Dormiibacterota</taxon>
        <taxon>Candidatus Dormibacteria</taxon>
        <taxon>Candidatus Aeolococcales</taxon>
        <taxon>Candidatus Aeolococcaceae</taxon>
        <taxon>Candidatus Aeolococcus</taxon>
    </lineage>
</organism>
<dbReference type="CDD" id="cd02440">
    <property type="entry name" value="AdoMet_MTases"/>
    <property type="match status" value="1"/>
</dbReference>
<dbReference type="SUPFAM" id="SSF53335">
    <property type="entry name" value="S-adenosyl-L-methionine-dependent methyltransferases"/>
    <property type="match status" value="1"/>
</dbReference>
<name>A0A2W5Z0Z7_9BACT</name>
<evidence type="ECO:0000256" key="1">
    <source>
        <dbReference type="ARBA" id="ARBA00022603"/>
    </source>
</evidence>
<dbReference type="InterPro" id="IPR041698">
    <property type="entry name" value="Methyltransf_25"/>
</dbReference>
<accession>A0A2W5Z0Z7</accession>
<dbReference type="Proteomes" id="UP000248724">
    <property type="component" value="Unassembled WGS sequence"/>
</dbReference>
<dbReference type="GO" id="GO:0030798">
    <property type="term" value="F:trans-aconitate 2-methyltransferase activity"/>
    <property type="evidence" value="ECO:0007669"/>
    <property type="project" value="InterPro"/>
</dbReference>
<dbReference type="Gene3D" id="3.40.50.150">
    <property type="entry name" value="Vaccinia Virus protein VP39"/>
    <property type="match status" value="1"/>
</dbReference>
<sequence>MPFDDLLAMVAPVPGGKVLDLGCGTGSLTAELHRHCGAAETLGVDSSEAMLGQAAAHTGEGLHFERADIAEIDRRDIDVVFANASLQWVPDHPALLGRLRTMLATRGQLAFQVPANADHPSHRLAAVVAAEEPFATALGGRGRDEHLRAVLAPDAYAEALDRLGAREQHVRLQVYGHHLPGTAAVVEWVRGTMLTPYRAALEPELYEAFVSRYSEALEAELGSQRPYFYAFKRILAWARFA</sequence>
<dbReference type="PANTHER" id="PTHR43861:SF1">
    <property type="entry name" value="TRANS-ACONITATE 2-METHYLTRANSFERASE"/>
    <property type="match status" value="1"/>
</dbReference>
<dbReference type="GO" id="GO:0032259">
    <property type="term" value="P:methylation"/>
    <property type="evidence" value="ECO:0007669"/>
    <property type="project" value="UniProtKB-KW"/>
</dbReference>
<proteinExistence type="predicted"/>
<comment type="caution">
    <text evidence="4">The sequence shown here is derived from an EMBL/GenBank/DDBJ whole genome shotgun (WGS) entry which is preliminary data.</text>
</comment>
<dbReference type="PANTHER" id="PTHR43861">
    <property type="entry name" value="TRANS-ACONITATE 2-METHYLTRANSFERASE-RELATED"/>
    <property type="match status" value="1"/>
</dbReference>
<keyword evidence="1 4" id="KW-0489">Methyltransferase</keyword>
<evidence type="ECO:0000313" key="4">
    <source>
        <dbReference type="EMBL" id="PZR78989.1"/>
    </source>
</evidence>
<protein>
    <submittedName>
        <fullName evidence="4">Trans-aconitate methyltransferase</fullName>
    </submittedName>
</protein>
<evidence type="ECO:0000259" key="3">
    <source>
        <dbReference type="Pfam" id="PF13649"/>
    </source>
</evidence>
<reference evidence="4 5" key="1">
    <citation type="journal article" date="2017" name="Nature">
        <title>Atmospheric trace gases support primary production in Antarctic desert surface soil.</title>
        <authorList>
            <person name="Ji M."/>
            <person name="Greening C."/>
            <person name="Vanwonterghem I."/>
            <person name="Carere C.R."/>
            <person name="Bay S.K."/>
            <person name="Steen J.A."/>
            <person name="Montgomery K."/>
            <person name="Lines T."/>
            <person name="Beardall J."/>
            <person name="van Dorst J."/>
            <person name="Snape I."/>
            <person name="Stott M.B."/>
            <person name="Hugenholtz P."/>
            <person name="Ferrari B.C."/>
        </authorList>
    </citation>
    <scope>NUCLEOTIDE SEQUENCE [LARGE SCALE GENOMIC DNA]</scope>
    <source>
        <strain evidence="4">RRmetagenome_bin12</strain>
    </source>
</reference>
<evidence type="ECO:0000256" key="2">
    <source>
        <dbReference type="ARBA" id="ARBA00022679"/>
    </source>
</evidence>
<dbReference type="Pfam" id="PF13649">
    <property type="entry name" value="Methyltransf_25"/>
    <property type="match status" value="1"/>
</dbReference>
<dbReference type="InterPro" id="IPR029063">
    <property type="entry name" value="SAM-dependent_MTases_sf"/>
</dbReference>
<evidence type="ECO:0000313" key="5">
    <source>
        <dbReference type="Proteomes" id="UP000248724"/>
    </source>
</evidence>
<dbReference type="Gene3D" id="1.10.150.290">
    <property type="entry name" value="S-adenosyl-L-methionine-dependent methyltransferases"/>
    <property type="match status" value="1"/>
</dbReference>
<dbReference type="EMBL" id="QHBU01000230">
    <property type="protein sequence ID" value="PZR78989.1"/>
    <property type="molecule type" value="Genomic_DNA"/>
</dbReference>
<keyword evidence="2" id="KW-0808">Transferase</keyword>
<dbReference type="AlphaFoldDB" id="A0A2W5Z0Z7"/>